<comment type="similarity">
    <text evidence="7">Belongs to the binding-protein-dependent transport system permease family.</text>
</comment>
<reference evidence="9" key="1">
    <citation type="submission" date="2022-01" db="EMBL/GenBank/DDBJ databases">
        <title>Paenibacillus spongiae sp. nov., isolated from marine sponge.</title>
        <authorList>
            <person name="Li Z."/>
            <person name="Zhang M."/>
        </authorList>
    </citation>
    <scope>NUCLEOTIDE SEQUENCE</scope>
    <source>
        <strain evidence="9">PHS-Z3</strain>
    </source>
</reference>
<dbReference type="PANTHER" id="PTHR43744:SF12">
    <property type="entry name" value="ABC TRANSPORTER PERMEASE PROTEIN MG189-RELATED"/>
    <property type="match status" value="1"/>
</dbReference>
<dbReference type="Proteomes" id="UP001057877">
    <property type="component" value="Chromosome"/>
</dbReference>
<proteinExistence type="inferred from homology"/>
<feature type="transmembrane region" description="Helical" evidence="7">
    <location>
        <begin position="146"/>
        <end position="165"/>
    </location>
</feature>
<dbReference type="CDD" id="cd06261">
    <property type="entry name" value="TM_PBP2"/>
    <property type="match status" value="1"/>
</dbReference>
<keyword evidence="3" id="KW-1003">Cell membrane</keyword>
<name>A0ABY5S6F5_9BACL</name>
<evidence type="ECO:0000256" key="6">
    <source>
        <dbReference type="ARBA" id="ARBA00023136"/>
    </source>
</evidence>
<feature type="transmembrane region" description="Helical" evidence="7">
    <location>
        <begin position="109"/>
        <end position="126"/>
    </location>
</feature>
<dbReference type="Gene3D" id="1.10.3720.10">
    <property type="entry name" value="MetI-like"/>
    <property type="match status" value="1"/>
</dbReference>
<feature type="transmembrane region" description="Helical" evidence="7">
    <location>
        <begin position="12"/>
        <end position="36"/>
    </location>
</feature>
<dbReference type="SUPFAM" id="SSF161098">
    <property type="entry name" value="MetI-like"/>
    <property type="match status" value="1"/>
</dbReference>
<evidence type="ECO:0000313" key="10">
    <source>
        <dbReference type="Proteomes" id="UP001057877"/>
    </source>
</evidence>
<organism evidence="9 10">
    <name type="scientific">Paenibacillus spongiae</name>
    <dbReference type="NCBI Taxonomy" id="2909671"/>
    <lineage>
        <taxon>Bacteria</taxon>
        <taxon>Bacillati</taxon>
        <taxon>Bacillota</taxon>
        <taxon>Bacilli</taxon>
        <taxon>Bacillales</taxon>
        <taxon>Paenibacillaceae</taxon>
        <taxon>Paenibacillus</taxon>
    </lineage>
</organism>
<keyword evidence="2 7" id="KW-0813">Transport</keyword>
<gene>
    <name evidence="9" type="ORF">L1F29_27640</name>
</gene>
<dbReference type="PROSITE" id="PS50928">
    <property type="entry name" value="ABC_TM1"/>
    <property type="match status" value="1"/>
</dbReference>
<feature type="transmembrane region" description="Helical" evidence="7">
    <location>
        <begin position="247"/>
        <end position="265"/>
    </location>
</feature>
<dbReference type="PANTHER" id="PTHR43744">
    <property type="entry name" value="ABC TRANSPORTER PERMEASE PROTEIN MG189-RELATED-RELATED"/>
    <property type="match status" value="1"/>
</dbReference>
<keyword evidence="6 7" id="KW-0472">Membrane</keyword>
<feature type="domain" description="ABC transmembrane type-1" evidence="8">
    <location>
        <begin position="74"/>
        <end position="265"/>
    </location>
</feature>
<keyword evidence="10" id="KW-1185">Reference proteome</keyword>
<accession>A0ABY5S6F5</accession>
<dbReference type="InterPro" id="IPR000515">
    <property type="entry name" value="MetI-like"/>
</dbReference>
<evidence type="ECO:0000256" key="4">
    <source>
        <dbReference type="ARBA" id="ARBA00022692"/>
    </source>
</evidence>
<sequence>MRASLWLSKLSGRVFTYGVMIFTVVVSTFPILWIIMSSFKTNKAILGDPFSLPKGFDFAPYIDVYTNYNFLNFFKNSLMIAGIATLIALFIYSCAGYIFAKFEFKGKTLLYVLCTVTLLVPGHAKAQPIFSLIMKLNLYDTKTGLILVYTSFGLALALFVLKATFMTIPKDLDEAALIDGASFWRIFWNVNLPLARSGIATAGILMFLGNWNEYFYALILTTSETNRTLPVALQFFDEAFSYNYTRMFAALTLVITPGILVYLLVQEQVQASVASTGLKG</sequence>
<evidence type="ECO:0000256" key="2">
    <source>
        <dbReference type="ARBA" id="ARBA00022448"/>
    </source>
</evidence>
<comment type="subcellular location">
    <subcellularLocation>
        <location evidence="1 7">Cell membrane</location>
        <topology evidence="1 7">Multi-pass membrane protein</topology>
    </subcellularLocation>
</comment>
<evidence type="ECO:0000313" key="9">
    <source>
        <dbReference type="EMBL" id="UVI29165.1"/>
    </source>
</evidence>
<protein>
    <submittedName>
        <fullName evidence="9">Carbohydrate ABC transporter permease</fullName>
    </submittedName>
</protein>
<keyword evidence="5 7" id="KW-1133">Transmembrane helix</keyword>
<evidence type="ECO:0000256" key="3">
    <source>
        <dbReference type="ARBA" id="ARBA00022475"/>
    </source>
</evidence>
<evidence type="ECO:0000256" key="7">
    <source>
        <dbReference type="RuleBase" id="RU363032"/>
    </source>
</evidence>
<dbReference type="EMBL" id="CP091430">
    <property type="protein sequence ID" value="UVI29165.1"/>
    <property type="molecule type" value="Genomic_DNA"/>
</dbReference>
<dbReference type="Pfam" id="PF00528">
    <property type="entry name" value="BPD_transp_1"/>
    <property type="match status" value="1"/>
</dbReference>
<dbReference type="InterPro" id="IPR035906">
    <property type="entry name" value="MetI-like_sf"/>
</dbReference>
<evidence type="ECO:0000256" key="5">
    <source>
        <dbReference type="ARBA" id="ARBA00022989"/>
    </source>
</evidence>
<evidence type="ECO:0000256" key="1">
    <source>
        <dbReference type="ARBA" id="ARBA00004651"/>
    </source>
</evidence>
<keyword evidence="4 7" id="KW-0812">Transmembrane</keyword>
<dbReference type="RefSeq" id="WP_258385254.1">
    <property type="nucleotide sequence ID" value="NZ_CP091430.1"/>
</dbReference>
<evidence type="ECO:0000259" key="8">
    <source>
        <dbReference type="PROSITE" id="PS50928"/>
    </source>
</evidence>
<feature type="transmembrane region" description="Helical" evidence="7">
    <location>
        <begin position="186"/>
        <end position="208"/>
    </location>
</feature>
<feature type="transmembrane region" description="Helical" evidence="7">
    <location>
        <begin position="78"/>
        <end position="100"/>
    </location>
</feature>